<dbReference type="PANTHER" id="PTHR12794">
    <property type="entry name" value="GEMIN2"/>
    <property type="match status" value="1"/>
</dbReference>
<evidence type="ECO:0000313" key="2">
    <source>
        <dbReference type="EMBL" id="CAG9855349.1"/>
    </source>
</evidence>
<dbReference type="Proteomes" id="UP001153712">
    <property type="component" value="Chromosome 10"/>
</dbReference>
<dbReference type="GO" id="GO:0000387">
    <property type="term" value="P:spliceosomal snRNP assembly"/>
    <property type="evidence" value="ECO:0007669"/>
    <property type="project" value="InterPro"/>
</dbReference>
<evidence type="ECO:0000313" key="3">
    <source>
        <dbReference type="Proteomes" id="UP001153712"/>
    </source>
</evidence>
<protein>
    <submittedName>
        <fullName evidence="2">Uncharacterized protein</fullName>
    </submittedName>
</protein>
<dbReference type="GO" id="GO:0032797">
    <property type="term" value="C:SMN complex"/>
    <property type="evidence" value="ECO:0007669"/>
    <property type="project" value="TreeGrafter"/>
</dbReference>
<dbReference type="InterPro" id="IPR035426">
    <property type="entry name" value="Gemin2/Brr1"/>
</dbReference>
<dbReference type="OrthoDB" id="428895at2759"/>
<sequence length="180" mass="21263">MDSSSDSSESDDCDGLRRKALQVILPTDFNPDSEPQDGTEYLQHVIYERRKIRKYLRADIDISKYRKNQTFNIHQKNEVETFTEYLPSIEWQVKKLKDFQDFKLLIDNQIDKNYVPKVGFFSQTQFSEMLNTEGPKLTVFLKYTQAVKLGMLEIITKTLHECFNNWNLKDSVAKYMDKLI</sequence>
<keyword evidence="3" id="KW-1185">Reference proteome</keyword>
<comment type="similarity">
    <text evidence="1">Belongs to the gemin-2 family.</text>
</comment>
<dbReference type="AlphaFoldDB" id="A0A9N9XJZ3"/>
<accession>A0A9N9XJZ3</accession>
<dbReference type="EMBL" id="OU900103">
    <property type="protein sequence ID" value="CAG9855349.1"/>
    <property type="molecule type" value="Genomic_DNA"/>
</dbReference>
<dbReference type="GO" id="GO:0005634">
    <property type="term" value="C:nucleus"/>
    <property type="evidence" value="ECO:0007669"/>
    <property type="project" value="TreeGrafter"/>
</dbReference>
<name>A0A9N9XJZ3_PHYSR</name>
<dbReference type="PANTHER" id="PTHR12794:SF0">
    <property type="entry name" value="GEM-ASSOCIATED PROTEIN 2"/>
    <property type="match status" value="1"/>
</dbReference>
<reference evidence="2" key="1">
    <citation type="submission" date="2022-01" db="EMBL/GenBank/DDBJ databases">
        <authorList>
            <person name="King R."/>
        </authorList>
    </citation>
    <scope>NUCLEOTIDE SEQUENCE</scope>
</reference>
<evidence type="ECO:0000256" key="1">
    <source>
        <dbReference type="ARBA" id="ARBA00025758"/>
    </source>
</evidence>
<dbReference type="Pfam" id="PF04938">
    <property type="entry name" value="SIP1"/>
    <property type="match status" value="1"/>
</dbReference>
<proteinExistence type="inferred from homology"/>
<gene>
    <name evidence="2" type="ORF">PHYEVI_LOCUS1800</name>
</gene>
<organism evidence="2 3">
    <name type="scientific">Phyllotreta striolata</name>
    <name type="common">Striped flea beetle</name>
    <name type="synonym">Crioceris striolata</name>
    <dbReference type="NCBI Taxonomy" id="444603"/>
    <lineage>
        <taxon>Eukaryota</taxon>
        <taxon>Metazoa</taxon>
        <taxon>Ecdysozoa</taxon>
        <taxon>Arthropoda</taxon>
        <taxon>Hexapoda</taxon>
        <taxon>Insecta</taxon>
        <taxon>Pterygota</taxon>
        <taxon>Neoptera</taxon>
        <taxon>Endopterygota</taxon>
        <taxon>Coleoptera</taxon>
        <taxon>Polyphaga</taxon>
        <taxon>Cucujiformia</taxon>
        <taxon>Chrysomeloidea</taxon>
        <taxon>Chrysomelidae</taxon>
        <taxon>Galerucinae</taxon>
        <taxon>Alticini</taxon>
        <taxon>Phyllotreta</taxon>
    </lineage>
</organism>